<dbReference type="EMBL" id="PZQS01000004">
    <property type="protein sequence ID" value="PVD32108.1"/>
    <property type="molecule type" value="Genomic_DNA"/>
</dbReference>
<proteinExistence type="predicted"/>
<evidence type="ECO:0008006" key="3">
    <source>
        <dbReference type="Google" id="ProtNLM"/>
    </source>
</evidence>
<evidence type="ECO:0000313" key="1">
    <source>
        <dbReference type="EMBL" id="PVD32108.1"/>
    </source>
</evidence>
<gene>
    <name evidence="1" type="ORF">C0Q70_07536</name>
</gene>
<name>A0A2T7PFA9_POMCA</name>
<dbReference type="InterPro" id="IPR036291">
    <property type="entry name" value="NAD(P)-bd_dom_sf"/>
</dbReference>
<accession>A0A2T7PFA9</accession>
<evidence type="ECO:0000313" key="2">
    <source>
        <dbReference type="Proteomes" id="UP000245119"/>
    </source>
</evidence>
<sequence>MADGRLKVCICGGGNGAHALAGLAAAHAQFESRVLTLYQDEASRWRKMMADDGFVISIKKPEGGNDQIRVRPFHVTADASEAVPVADVIIIVVPAFTHHQYLTAIKPHVKRGAVIIGLPGQPGFELQCLSVLQEKAGHCTILSYESLPWATRIAEFGKKDALLGSIVKGDTTLSFDPVATLQSLLGGKPQLRLASNFLETNLMTKAYVHPVMMHAKYKDWHGEATHRTAALLSGADEGRGVRTGCHQRRGHGHSARHFKDTTGCEAGERGTSGAVDHQILQPHNQGSHVPTHGHGHQLCLRRYCTLSDMAA</sequence>
<dbReference type="SUPFAM" id="SSF51735">
    <property type="entry name" value="NAD(P)-binding Rossmann-fold domains"/>
    <property type="match status" value="1"/>
</dbReference>
<organism evidence="1 2">
    <name type="scientific">Pomacea canaliculata</name>
    <name type="common">Golden apple snail</name>
    <dbReference type="NCBI Taxonomy" id="400727"/>
    <lineage>
        <taxon>Eukaryota</taxon>
        <taxon>Metazoa</taxon>
        <taxon>Spiralia</taxon>
        <taxon>Lophotrochozoa</taxon>
        <taxon>Mollusca</taxon>
        <taxon>Gastropoda</taxon>
        <taxon>Caenogastropoda</taxon>
        <taxon>Architaenioglossa</taxon>
        <taxon>Ampullarioidea</taxon>
        <taxon>Ampullariidae</taxon>
        <taxon>Pomacea</taxon>
    </lineage>
</organism>
<protein>
    <recommendedName>
        <fullName evidence="3">Opine dehydrogenase domain-containing protein</fullName>
    </recommendedName>
</protein>
<dbReference type="PANTHER" id="PTHR38015">
    <property type="entry name" value="BLR6086 PROTEIN"/>
    <property type="match status" value="1"/>
</dbReference>
<dbReference type="AlphaFoldDB" id="A0A2T7PFA9"/>
<keyword evidence="2" id="KW-1185">Reference proteome</keyword>
<dbReference type="Gene3D" id="3.40.50.720">
    <property type="entry name" value="NAD(P)-binding Rossmann-like Domain"/>
    <property type="match status" value="1"/>
</dbReference>
<reference evidence="1 2" key="1">
    <citation type="submission" date="2018-04" db="EMBL/GenBank/DDBJ databases">
        <title>The genome of golden apple snail Pomacea canaliculata provides insight into stress tolerance and invasive adaptation.</title>
        <authorList>
            <person name="Liu C."/>
            <person name="Liu B."/>
            <person name="Ren Y."/>
            <person name="Zhang Y."/>
            <person name="Wang H."/>
            <person name="Li S."/>
            <person name="Jiang F."/>
            <person name="Yin L."/>
            <person name="Zhang G."/>
            <person name="Qian W."/>
            <person name="Fan W."/>
        </authorList>
    </citation>
    <scope>NUCLEOTIDE SEQUENCE [LARGE SCALE GENOMIC DNA]</scope>
    <source>
        <strain evidence="1">SZHN2017</strain>
        <tissue evidence="1">Muscle</tissue>
    </source>
</reference>
<dbReference type="Proteomes" id="UP000245119">
    <property type="component" value="Linkage Group LG4"/>
</dbReference>
<dbReference type="PANTHER" id="PTHR38015:SF1">
    <property type="entry name" value="OPINE DEHYDROGENASE DOMAIN-CONTAINING PROTEIN"/>
    <property type="match status" value="1"/>
</dbReference>
<dbReference type="OrthoDB" id="6058913at2759"/>
<comment type="caution">
    <text evidence="1">The sequence shown here is derived from an EMBL/GenBank/DDBJ whole genome shotgun (WGS) entry which is preliminary data.</text>
</comment>
<dbReference type="InterPro" id="IPR051729">
    <property type="entry name" value="Opine/Lysopine_DH"/>
</dbReference>